<accession>A0A9D1GNU3</accession>
<dbReference type="AlphaFoldDB" id="A0A9D1GNU3"/>
<dbReference type="PROSITE" id="PS51257">
    <property type="entry name" value="PROKAR_LIPOPROTEIN"/>
    <property type="match status" value="1"/>
</dbReference>
<gene>
    <name evidence="1" type="ORF">IAC35_04755</name>
</gene>
<dbReference type="EMBL" id="DVLC01000090">
    <property type="protein sequence ID" value="HIT47149.1"/>
    <property type="molecule type" value="Genomic_DNA"/>
</dbReference>
<evidence type="ECO:0000313" key="1">
    <source>
        <dbReference type="EMBL" id="HIT47149.1"/>
    </source>
</evidence>
<protein>
    <recommendedName>
        <fullName evidence="3">Lipoprotein</fullName>
    </recommendedName>
</protein>
<proteinExistence type="predicted"/>
<evidence type="ECO:0000313" key="2">
    <source>
        <dbReference type="Proteomes" id="UP000886881"/>
    </source>
</evidence>
<dbReference type="Proteomes" id="UP000886881">
    <property type="component" value="Unassembled WGS sequence"/>
</dbReference>
<reference evidence="1" key="2">
    <citation type="journal article" date="2021" name="PeerJ">
        <title>Extensive microbial diversity within the chicken gut microbiome revealed by metagenomics and culture.</title>
        <authorList>
            <person name="Gilroy R."/>
            <person name="Ravi A."/>
            <person name="Getino M."/>
            <person name="Pursley I."/>
            <person name="Horton D.L."/>
            <person name="Alikhan N.F."/>
            <person name="Baker D."/>
            <person name="Gharbi K."/>
            <person name="Hall N."/>
            <person name="Watson M."/>
            <person name="Adriaenssens E.M."/>
            <person name="Foster-Nyarko E."/>
            <person name="Jarju S."/>
            <person name="Secka A."/>
            <person name="Antonio M."/>
            <person name="Oren A."/>
            <person name="Chaudhuri R.R."/>
            <person name="La Ragione R."/>
            <person name="Hildebrand F."/>
            <person name="Pallen M.J."/>
        </authorList>
    </citation>
    <scope>NUCLEOTIDE SEQUENCE</scope>
    <source>
        <strain evidence="1">ChiHecec2B26-709</strain>
    </source>
</reference>
<reference evidence="1" key="1">
    <citation type="submission" date="2020-10" db="EMBL/GenBank/DDBJ databases">
        <authorList>
            <person name="Gilroy R."/>
        </authorList>
    </citation>
    <scope>NUCLEOTIDE SEQUENCE</scope>
    <source>
        <strain evidence="1">ChiHecec2B26-709</strain>
    </source>
</reference>
<name>A0A9D1GNU3_9BACT</name>
<comment type="caution">
    <text evidence="1">The sequence shown here is derived from an EMBL/GenBank/DDBJ whole genome shotgun (WGS) entry which is preliminary data.</text>
</comment>
<organism evidence="1 2">
    <name type="scientific">Candidatus Cryptobacteroides merdipullorum</name>
    <dbReference type="NCBI Taxonomy" id="2840771"/>
    <lineage>
        <taxon>Bacteria</taxon>
        <taxon>Pseudomonadati</taxon>
        <taxon>Bacteroidota</taxon>
        <taxon>Bacteroidia</taxon>
        <taxon>Bacteroidales</taxon>
        <taxon>Candidatus Cryptobacteroides</taxon>
    </lineage>
</organism>
<sequence>MKRRIISAAEAMIVCMAGLLAVSCDQSRYFAFEDVEYVTGFPASYRLASPEILPVDAIGIQGVNVFNDFILLSCADSSGCLSAFDKDGNPVSKPFLRVGRGPGEVLFRPYMSWLSFSEDRGDTDCGLYDFKGNYLICDIVETLSEGSFCYERLADSLPSSAGARYFMVTDSTLICRKANDYGDGYERCLVGADGKERVNEAMSYLNSVRSADKNILATMFVVNREKGIVAELGSRLNVIHLYSLSGDFHRTVAVGSGLEEIEEAEAMEQDDMNKAYYEAKAFREFFVGLYLGTTIRELDEGSYAPPELHFFSWDGEPLASISLPVRELFFDIDLEDGQLYVVSSDTEEILRYDVSHIIDSLG</sequence>
<evidence type="ECO:0008006" key="3">
    <source>
        <dbReference type="Google" id="ProtNLM"/>
    </source>
</evidence>